<dbReference type="PANTHER" id="PTHR30177:SF4">
    <property type="entry name" value="OSMOPROTECTANT IMPORT PERMEASE PROTEIN OSMW"/>
    <property type="match status" value="1"/>
</dbReference>
<evidence type="ECO:0000313" key="8">
    <source>
        <dbReference type="EMBL" id="SJZ79339.1"/>
    </source>
</evidence>
<dbReference type="OrthoDB" id="9801163at2"/>
<dbReference type="STRING" id="118967.SAMN02745191_1660"/>
<reference evidence="9" key="1">
    <citation type="submission" date="2017-02" db="EMBL/GenBank/DDBJ databases">
        <authorList>
            <person name="Varghese N."/>
            <person name="Submissions S."/>
        </authorList>
    </citation>
    <scope>NUCLEOTIDE SEQUENCE [LARGE SCALE GENOMIC DNA]</scope>
    <source>
        <strain evidence="9">ATCC 25662</strain>
    </source>
</reference>
<keyword evidence="3 6" id="KW-0812">Transmembrane</keyword>
<evidence type="ECO:0000256" key="5">
    <source>
        <dbReference type="ARBA" id="ARBA00023136"/>
    </source>
</evidence>
<evidence type="ECO:0000259" key="7">
    <source>
        <dbReference type="PROSITE" id="PS50928"/>
    </source>
</evidence>
<sequence>MTLFMNYFLQNAGYIWMQCVRHFLISFYGVMIACIVCIPLGIYLARRIKLSTIFISLANILQTIPSLALLSILMIFLGLGVNTVIATVFFYSLLPILKNTITAIREVDTNLIDVAKGMGMTNQQILFKVELPLSLSIIMAGIRNAIVIAIGVTAIGTFIGAGGLGDIISRGINVTNGSVIIWAGALPTAFMAVMLDYLLSVIEKKLLVFIHH</sequence>
<dbReference type="PANTHER" id="PTHR30177">
    <property type="entry name" value="GLYCINE BETAINE/L-PROLINE TRANSPORT SYSTEM PERMEASE PROTEIN PROW"/>
    <property type="match status" value="1"/>
</dbReference>
<dbReference type="InterPro" id="IPR051204">
    <property type="entry name" value="ABC_transp_perm/SBD"/>
</dbReference>
<dbReference type="GO" id="GO:0055085">
    <property type="term" value="P:transmembrane transport"/>
    <property type="evidence" value="ECO:0007669"/>
    <property type="project" value="InterPro"/>
</dbReference>
<accession>A0A1T4NJA4</accession>
<dbReference type="GO" id="GO:0031460">
    <property type="term" value="P:glycine betaine transport"/>
    <property type="evidence" value="ECO:0007669"/>
    <property type="project" value="TreeGrafter"/>
</dbReference>
<dbReference type="AlphaFoldDB" id="A0A1T4NJA4"/>
<dbReference type="InterPro" id="IPR035906">
    <property type="entry name" value="MetI-like_sf"/>
</dbReference>
<comment type="subcellular location">
    <subcellularLocation>
        <location evidence="6">Cell membrane</location>
        <topology evidence="6">Multi-pass membrane protein</topology>
    </subcellularLocation>
    <subcellularLocation>
        <location evidence="1">Membrane</location>
        <topology evidence="1">Multi-pass membrane protein</topology>
    </subcellularLocation>
</comment>
<evidence type="ECO:0000256" key="2">
    <source>
        <dbReference type="ARBA" id="ARBA00022448"/>
    </source>
</evidence>
<keyword evidence="4 6" id="KW-1133">Transmembrane helix</keyword>
<protein>
    <submittedName>
        <fullName evidence="8">Osmoprotectant transport system permease protein</fullName>
    </submittedName>
</protein>
<keyword evidence="5 6" id="KW-0472">Membrane</keyword>
<dbReference type="GO" id="GO:0005886">
    <property type="term" value="C:plasma membrane"/>
    <property type="evidence" value="ECO:0007669"/>
    <property type="project" value="UniProtKB-SubCell"/>
</dbReference>
<dbReference type="CDD" id="cd06261">
    <property type="entry name" value="TM_PBP2"/>
    <property type="match status" value="1"/>
</dbReference>
<feature type="transmembrane region" description="Helical" evidence="6">
    <location>
        <begin position="66"/>
        <end position="91"/>
    </location>
</feature>
<dbReference type="PROSITE" id="PS50928">
    <property type="entry name" value="ABC_TM1"/>
    <property type="match status" value="1"/>
</dbReference>
<evidence type="ECO:0000256" key="4">
    <source>
        <dbReference type="ARBA" id="ARBA00022989"/>
    </source>
</evidence>
<name>A0A1T4NJA4_9FIRM</name>
<feature type="transmembrane region" description="Helical" evidence="6">
    <location>
        <begin position="20"/>
        <end position="45"/>
    </location>
</feature>
<evidence type="ECO:0000256" key="3">
    <source>
        <dbReference type="ARBA" id="ARBA00022692"/>
    </source>
</evidence>
<keyword evidence="2 6" id="KW-0813">Transport</keyword>
<dbReference type="RefSeq" id="WP_078712052.1">
    <property type="nucleotide sequence ID" value="NZ_FUWY01000004.1"/>
</dbReference>
<feature type="transmembrane region" description="Helical" evidence="6">
    <location>
        <begin position="145"/>
        <end position="167"/>
    </location>
</feature>
<evidence type="ECO:0000256" key="6">
    <source>
        <dbReference type="RuleBase" id="RU363032"/>
    </source>
</evidence>
<dbReference type="SUPFAM" id="SSF161098">
    <property type="entry name" value="MetI-like"/>
    <property type="match status" value="1"/>
</dbReference>
<proteinExistence type="inferred from homology"/>
<keyword evidence="9" id="KW-1185">Reference proteome</keyword>
<evidence type="ECO:0000256" key="1">
    <source>
        <dbReference type="ARBA" id="ARBA00004141"/>
    </source>
</evidence>
<dbReference type="Gene3D" id="1.10.3720.10">
    <property type="entry name" value="MetI-like"/>
    <property type="match status" value="1"/>
</dbReference>
<dbReference type="FunFam" id="1.10.3720.10:FF:000001">
    <property type="entry name" value="Glycine betaine ABC transporter, permease"/>
    <property type="match status" value="1"/>
</dbReference>
<evidence type="ECO:0000313" key="9">
    <source>
        <dbReference type="Proteomes" id="UP000243297"/>
    </source>
</evidence>
<dbReference type="Pfam" id="PF00528">
    <property type="entry name" value="BPD_transp_1"/>
    <property type="match status" value="1"/>
</dbReference>
<organism evidence="8 9">
    <name type="scientific">Anaerorhabdus furcosa</name>
    <dbReference type="NCBI Taxonomy" id="118967"/>
    <lineage>
        <taxon>Bacteria</taxon>
        <taxon>Bacillati</taxon>
        <taxon>Bacillota</taxon>
        <taxon>Erysipelotrichia</taxon>
        <taxon>Erysipelotrichales</taxon>
        <taxon>Erysipelotrichaceae</taxon>
        <taxon>Anaerorhabdus</taxon>
    </lineage>
</organism>
<feature type="transmembrane region" description="Helical" evidence="6">
    <location>
        <begin position="179"/>
        <end position="199"/>
    </location>
</feature>
<dbReference type="Proteomes" id="UP000243297">
    <property type="component" value="Unassembled WGS sequence"/>
</dbReference>
<dbReference type="InterPro" id="IPR000515">
    <property type="entry name" value="MetI-like"/>
</dbReference>
<gene>
    <name evidence="8" type="ORF">SAMN02745191_1660</name>
</gene>
<feature type="domain" description="ABC transmembrane type-1" evidence="7">
    <location>
        <begin position="19"/>
        <end position="203"/>
    </location>
</feature>
<dbReference type="EMBL" id="FUWY01000004">
    <property type="protein sequence ID" value="SJZ79339.1"/>
    <property type="molecule type" value="Genomic_DNA"/>
</dbReference>
<comment type="similarity">
    <text evidence="6">Belongs to the binding-protein-dependent transport system permease family.</text>
</comment>